<dbReference type="Pfam" id="PF20663">
    <property type="entry name" value="COG4_N"/>
    <property type="match status" value="1"/>
</dbReference>
<dbReference type="AlphaFoldDB" id="A0A2T7A232"/>
<dbReference type="STRING" id="42251.A0A2T7A232"/>
<accession>A0A2T7A232</accession>
<dbReference type="InterPro" id="IPR048680">
    <property type="entry name" value="COG4_N"/>
</dbReference>
<proteinExistence type="predicted"/>
<dbReference type="Proteomes" id="UP000244722">
    <property type="component" value="Unassembled WGS sequence"/>
</dbReference>
<feature type="domain" description="Conserved oligomeric Golgi complex subunit 4 N-terminal" evidence="1">
    <location>
        <begin position="1"/>
        <end position="44"/>
    </location>
</feature>
<gene>
    <name evidence="2" type="ORF">B9Z19DRAFT_1121700</name>
</gene>
<evidence type="ECO:0000313" key="2">
    <source>
        <dbReference type="EMBL" id="PUU81793.1"/>
    </source>
</evidence>
<comment type="caution">
    <text evidence="2">The sequence shown here is derived from an EMBL/GenBank/DDBJ whole genome shotgun (WGS) entry which is preliminary data.</text>
</comment>
<protein>
    <recommendedName>
        <fullName evidence="1">Conserved oligomeric Golgi complex subunit 4 N-terminal domain-containing protein</fullName>
    </recommendedName>
</protein>
<organism evidence="2 3">
    <name type="scientific">Tuber borchii</name>
    <name type="common">White truffle</name>
    <dbReference type="NCBI Taxonomy" id="42251"/>
    <lineage>
        <taxon>Eukaryota</taxon>
        <taxon>Fungi</taxon>
        <taxon>Dikarya</taxon>
        <taxon>Ascomycota</taxon>
        <taxon>Pezizomycotina</taxon>
        <taxon>Pezizomycetes</taxon>
        <taxon>Pezizales</taxon>
        <taxon>Tuberaceae</taxon>
        <taxon>Tuber</taxon>
    </lineage>
</organism>
<keyword evidence="3" id="KW-1185">Reference proteome</keyword>
<evidence type="ECO:0000313" key="3">
    <source>
        <dbReference type="Proteomes" id="UP000244722"/>
    </source>
</evidence>
<dbReference type="EMBL" id="NESQ01000039">
    <property type="protein sequence ID" value="PUU81793.1"/>
    <property type="molecule type" value="Genomic_DNA"/>
</dbReference>
<dbReference type="InterPro" id="IPR048682">
    <property type="entry name" value="COG4"/>
</dbReference>
<dbReference type="OrthoDB" id="47059at2759"/>
<reference evidence="2 3" key="1">
    <citation type="submission" date="2017-04" db="EMBL/GenBank/DDBJ databases">
        <title>Draft genome sequence of Tuber borchii Vittad., a whitish edible truffle.</title>
        <authorList>
            <consortium name="DOE Joint Genome Institute"/>
            <person name="Murat C."/>
            <person name="Kuo A."/>
            <person name="Barry K.W."/>
            <person name="Clum A."/>
            <person name="Dockter R.B."/>
            <person name="Fauchery L."/>
            <person name="Iotti M."/>
            <person name="Kohler A."/>
            <person name="Labutti K."/>
            <person name="Lindquist E.A."/>
            <person name="Lipzen A."/>
            <person name="Ohm R.A."/>
            <person name="Wang M."/>
            <person name="Grigoriev I.V."/>
            <person name="Zambonelli A."/>
            <person name="Martin F.M."/>
        </authorList>
    </citation>
    <scope>NUCLEOTIDE SEQUENCE [LARGE SCALE GENOMIC DNA]</scope>
    <source>
        <strain evidence="2 3">Tbo3840</strain>
    </source>
</reference>
<sequence length="183" mass="19538">MLSAAATAAQRVSSAVKCLDIEQFRIRETLEVVAEAAELKTGMLKFRIFIPSHWSAAESVYGLCLQEFEHVAEAAEGETVTRFFKLFPLIGRTNVVSQVCGCYVCHCVAARASDTLAAKRQAAADGASGLGQFFNLTDTESYGFSFLVQSYMPSTRGLLGGSPVSGSLVPGSAAHRNSEDAKC</sequence>
<dbReference type="PANTHER" id="PTHR24016:SF0">
    <property type="entry name" value="CONSERVED OLIGOMERIC GOLGI COMPLEX SUBUNIT 4"/>
    <property type="match status" value="1"/>
</dbReference>
<name>A0A2T7A232_TUBBO</name>
<dbReference type="PANTHER" id="PTHR24016">
    <property type="entry name" value="CONSERVED OLIGOMERIC GOLGI COMPLEX SUBUNIT 4"/>
    <property type="match status" value="1"/>
</dbReference>
<evidence type="ECO:0000259" key="1">
    <source>
        <dbReference type="Pfam" id="PF20663"/>
    </source>
</evidence>